<evidence type="ECO:0000313" key="4">
    <source>
        <dbReference type="Proteomes" id="UP000228751"/>
    </source>
</evidence>
<dbReference type="Proteomes" id="UP000228751">
    <property type="component" value="Unassembled WGS sequence"/>
</dbReference>
<accession>A0A2G4RF02</accession>
<dbReference type="Pfam" id="PF10979">
    <property type="entry name" value="DUF2786"/>
    <property type="match status" value="1"/>
</dbReference>
<dbReference type="EMBL" id="PEBQ01000030">
    <property type="protein sequence ID" value="PHY95152.1"/>
    <property type="molecule type" value="Genomic_DNA"/>
</dbReference>
<dbReference type="InterPro" id="IPR024498">
    <property type="entry name" value="DUF2786"/>
</dbReference>
<dbReference type="RefSeq" id="WP_099540451.1">
    <property type="nucleotide sequence ID" value="NZ_PEBQ01000030.1"/>
</dbReference>
<feature type="domain" description="DUF2786" evidence="1">
    <location>
        <begin position="8"/>
        <end position="44"/>
    </location>
</feature>
<dbReference type="OrthoDB" id="7275531at2"/>
<evidence type="ECO:0000313" key="3">
    <source>
        <dbReference type="EMBL" id="PHY95152.1"/>
    </source>
</evidence>
<keyword evidence="4" id="KW-1185">Reference proteome</keyword>
<organism evidence="3 4">
    <name type="scientific">Acetobacter pomorum</name>
    <dbReference type="NCBI Taxonomy" id="65959"/>
    <lineage>
        <taxon>Bacteria</taxon>
        <taxon>Pseudomonadati</taxon>
        <taxon>Pseudomonadota</taxon>
        <taxon>Alphaproteobacteria</taxon>
        <taxon>Acetobacterales</taxon>
        <taxon>Acetobacteraceae</taxon>
        <taxon>Acetobacter</taxon>
    </lineage>
</organism>
<proteinExistence type="predicted"/>
<reference evidence="3 4" key="1">
    <citation type="submission" date="2017-10" db="EMBL/GenBank/DDBJ databases">
        <title>Genomic analysis of the genus Acetobacter.</title>
        <authorList>
            <person name="Kim K.H."/>
            <person name="Chun B.H."/>
            <person name="Son A.R."/>
            <person name="Jeon C.O."/>
        </authorList>
    </citation>
    <scope>NUCLEOTIDE SEQUENCE [LARGE SCALE GENOMIC DNA]</scope>
    <source>
        <strain evidence="3 4">LHT 2458</strain>
    </source>
</reference>
<evidence type="ECO:0000259" key="2">
    <source>
        <dbReference type="Pfam" id="PF23771"/>
    </source>
</evidence>
<sequence>MTEDQRNKLIERIKRLLALSKSPNEHEAAAAMSKAQKLMRELSITEEDLELTDFATEYTDMILVKSGHRMPAYVCYMASLVESAFGVKCLFSDGQCNKEIIFVGTKSKTKICVYTWTVLARILKTKMAEYKFSITHLKCSPGKKVALAEEYCEGWVRGVRQNIVPDTVSQKESELTKKLVKMKFNPKEADLRGSGAFGAEANDAYSQGVLAGKNIRLHQGMQADKRGALSETRYLGRA</sequence>
<protein>
    <submittedName>
        <fullName evidence="3">Uncharacterized protein</fullName>
    </submittedName>
</protein>
<dbReference type="Pfam" id="PF23771">
    <property type="entry name" value="DUF7168"/>
    <property type="match status" value="1"/>
</dbReference>
<feature type="domain" description="DUF7168" evidence="2">
    <location>
        <begin position="66"/>
        <end position="174"/>
    </location>
</feature>
<comment type="caution">
    <text evidence="3">The sequence shown here is derived from an EMBL/GenBank/DDBJ whole genome shotgun (WGS) entry which is preliminary data.</text>
</comment>
<name>A0A2G4RF02_9PROT</name>
<dbReference type="InterPro" id="IPR016868">
    <property type="entry name" value="Phage_B3_Orf5"/>
</dbReference>
<gene>
    <name evidence="3" type="ORF">CSR02_02580</name>
</gene>
<dbReference type="InterPro" id="IPR055592">
    <property type="entry name" value="DUF7168"/>
</dbReference>
<dbReference type="AlphaFoldDB" id="A0A2G4RF02"/>
<dbReference type="PIRSF" id="PIRSF028111">
    <property type="entry name" value="UCP028111"/>
    <property type="match status" value="1"/>
</dbReference>
<evidence type="ECO:0000259" key="1">
    <source>
        <dbReference type="Pfam" id="PF10979"/>
    </source>
</evidence>